<dbReference type="PANTHER" id="PTHR43669">
    <property type="entry name" value="5-KETO-D-GLUCONATE 5-REDUCTASE"/>
    <property type="match status" value="1"/>
</dbReference>
<dbReference type="PRINTS" id="PR00080">
    <property type="entry name" value="SDRFAMILY"/>
</dbReference>
<comment type="similarity">
    <text evidence="1">Belongs to the short-chain dehydrogenases/reductases (SDR) family.</text>
</comment>
<dbReference type="InterPro" id="IPR002347">
    <property type="entry name" value="SDR_fam"/>
</dbReference>
<dbReference type="GO" id="GO:0016491">
    <property type="term" value="F:oxidoreductase activity"/>
    <property type="evidence" value="ECO:0007669"/>
    <property type="project" value="UniProtKB-KW"/>
</dbReference>
<keyword evidence="2" id="KW-0560">Oxidoreductase</keyword>
<evidence type="ECO:0000256" key="2">
    <source>
        <dbReference type="ARBA" id="ARBA00023002"/>
    </source>
</evidence>
<evidence type="ECO:0000313" key="5">
    <source>
        <dbReference type="Proteomes" id="UP000231912"/>
    </source>
</evidence>
<protein>
    <submittedName>
        <fullName evidence="4">Short-chain dehydrogenase</fullName>
    </submittedName>
</protein>
<accession>A0A2M9Z8B7</accession>
<dbReference type="NCBIfam" id="NF005559">
    <property type="entry name" value="PRK07231.1"/>
    <property type="match status" value="1"/>
</dbReference>
<dbReference type="PANTHER" id="PTHR43669:SF3">
    <property type="entry name" value="ALCOHOL DEHYDROGENASE, PUTATIVE (AFU_ORTHOLOGUE AFUA_3G03445)-RELATED"/>
    <property type="match status" value="1"/>
</dbReference>
<dbReference type="SMART" id="SM00822">
    <property type="entry name" value="PKS_KR"/>
    <property type="match status" value="1"/>
</dbReference>
<dbReference type="Proteomes" id="UP000231912">
    <property type="component" value="Unassembled WGS sequence"/>
</dbReference>
<dbReference type="PRINTS" id="PR00081">
    <property type="entry name" value="GDHRDH"/>
</dbReference>
<evidence type="ECO:0000313" key="4">
    <source>
        <dbReference type="EMBL" id="PJZ64658.1"/>
    </source>
</evidence>
<dbReference type="FunFam" id="3.40.50.720:FF:000084">
    <property type="entry name" value="Short-chain dehydrogenase reductase"/>
    <property type="match status" value="1"/>
</dbReference>
<dbReference type="Gene3D" id="3.40.50.720">
    <property type="entry name" value="NAD(P)-binding Rossmann-like Domain"/>
    <property type="match status" value="1"/>
</dbReference>
<name>A0A2M9Z8B7_9LEPT</name>
<reference evidence="4 5" key="1">
    <citation type="submission" date="2017-07" db="EMBL/GenBank/DDBJ databases">
        <title>Leptospira spp. isolated from tropical soils.</title>
        <authorList>
            <person name="Thibeaux R."/>
            <person name="Iraola G."/>
            <person name="Ferres I."/>
            <person name="Bierque E."/>
            <person name="Girault D."/>
            <person name="Soupe-Gilbert M.-E."/>
            <person name="Picardeau M."/>
            <person name="Goarant C."/>
        </authorList>
    </citation>
    <scope>NUCLEOTIDE SEQUENCE [LARGE SCALE GENOMIC DNA]</scope>
    <source>
        <strain evidence="4 5">FH2-C-A2</strain>
    </source>
</reference>
<dbReference type="InterPro" id="IPR057326">
    <property type="entry name" value="KR_dom"/>
</dbReference>
<dbReference type="Pfam" id="PF13561">
    <property type="entry name" value="adh_short_C2"/>
    <property type="match status" value="1"/>
</dbReference>
<feature type="domain" description="Ketoreductase" evidence="3">
    <location>
        <begin position="6"/>
        <end position="184"/>
    </location>
</feature>
<comment type="caution">
    <text evidence="4">The sequence shown here is derived from an EMBL/GenBank/DDBJ whole genome shotgun (WGS) entry which is preliminary data.</text>
</comment>
<dbReference type="CDD" id="cd05233">
    <property type="entry name" value="SDR_c"/>
    <property type="match status" value="1"/>
</dbReference>
<dbReference type="SUPFAM" id="SSF51735">
    <property type="entry name" value="NAD(P)-binding Rossmann-fold domains"/>
    <property type="match status" value="1"/>
</dbReference>
<dbReference type="InterPro" id="IPR036291">
    <property type="entry name" value="NAD(P)-bd_dom_sf"/>
</dbReference>
<organism evidence="4 5">
    <name type="scientific">Leptospira wolffii</name>
    <dbReference type="NCBI Taxonomy" id="409998"/>
    <lineage>
        <taxon>Bacteria</taxon>
        <taxon>Pseudomonadati</taxon>
        <taxon>Spirochaetota</taxon>
        <taxon>Spirochaetia</taxon>
        <taxon>Leptospirales</taxon>
        <taxon>Leptospiraceae</taxon>
        <taxon>Leptospira</taxon>
    </lineage>
</organism>
<evidence type="ECO:0000259" key="3">
    <source>
        <dbReference type="SMART" id="SM00822"/>
    </source>
</evidence>
<dbReference type="EMBL" id="NPDT01000008">
    <property type="protein sequence ID" value="PJZ64658.1"/>
    <property type="molecule type" value="Genomic_DNA"/>
</dbReference>
<evidence type="ECO:0000256" key="1">
    <source>
        <dbReference type="ARBA" id="ARBA00006484"/>
    </source>
</evidence>
<dbReference type="PROSITE" id="PS00061">
    <property type="entry name" value="ADH_SHORT"/>
    <property type="match status" value="1"/>
</dbReference>
<gene>
    <name evidence="4" type="ORF">CH371_16140</name>
</gene>
<dbReference type="AlphaFoldDB" id="A0A2M9Z8B7"/>
<proteinExistence type="inferred from homology"/>
<dbReference type="RefSeq" id="WP_100759813.1">
    <property type="nucleotide sequence ID" value="NZ_NPDT01000008.1"/>
</dbReference>
<sequence>MRFEGKKALVTGGNSGIGLTTARMLIEEGAEVIITGRDSSTLEAAQESLGPKAIAVKADVSDLKERKNLLDTIQNRFGELDILFANAGIVKQTPAGSGSEKDFEEVLKVNLVGVFSTIQSALPFLKNGSSIVLNGSIMSVLGAAGSSAYAASKAGVRAMARVLANELGPKGIRVNVVVPGATRTPIWGPEGDATNARLSMIARSIPMGRLGEAEEIAKAVLFLASEDSSYIQGTEIVVDGGSTSLPAGAPIYAGK</sequence>
<dbReference type="InterPro" id="IPR020904">
    <property type="entry name" value="Sc_DH/Rdtase_CS"/>
</dbReference>